<name>A0ABP7VS39_9ACTN</name>
<dbReference type="EMBL" id="BAAAZY010000013">
    <property type="protein sequence ID" value="GAA4072459.1"/>
    <property type="molecule type" value="Genomic_DNA"/>
</dbReference>
<protein>
    <submittedName>
        <fullName evidence="2">Uncharacterized protein</fullName>
    </submittedName>
</protein>
<reference evidence="3" key="1">
    <citation type="journal article" date="2019" name="Int. J. Syst. Evol. Microbiol.">
        <title>The Global Catalogue of Microorganisms (GCM) 10K type strain sequencing project: providing services to taxonomists for standard genome sequencing and annotation.</title>
        <authorList>
            <consortium name="The Broad Institute Genomics Platform"/>
            <consortium name="The Broad Institute Genome Sequencing Center for Infectious Disease"/>
            <person name="Wu L."/>
            <person name="Ma J."/>
        </authorList>
    </citation>
    <scope>NUCLEOTIDE SEQUENCE [LARGE SCALE GENOMIC DNA]</scope>
    <source>
        <strain evidence="3">JCM 16925</strain>
    </source>
</reference>
<dbReference type="Gene3D" id="3.40.50.720">
    <property type="entry name" value="NAD(P)-binding Rossmann-like Domain"/>
    <property type="match status" value="1"/>
</dbReference>
<feature type="region of interest" description="Disordered" evidence="1">
    <location>
        <begin position="49"/>
        <end position="76"/>
    </location>
</feature>
<sequence>MGQDHLTSNDPSPVRRFAVNAASAFISQDSTAGAPPTLYAATQDLPRASYVGPDGNGERTGAPTPIVLDRTASDPESARRLWTLSEELTGVTFPDRLEHSQQSAPAASQPGSQHVDLTTRRERVEAVLAQPANHQQASQ</sequence>
<evidence type="ECO:0000313" key="2">
    <source>
        <dbReference type="EMBL" id="GAA4072459.1"/>
    </source>
</evidence>
<gene>
    <name evidence="2" type="ORF">GCM10022233_57040</name>
</gene>
<feature type="region of interest" description="Disordered" evidence="1">
    <location>
        <begin position="92"/>
        <end position="122"/>
    </location>
</feature>
<evidence type="ECO:0000313" key="3">
    <source>
        <dbReference type="Proteomes" id="UP001499984"/>
    </source>
</evidence>
<feature type="compositionally biased region" description="Polar residues" evidence="1">
    <location>
        <begin position="100"/>
        <end position="116"/>
    </location>
</feature>
<comment type="caution">
    <text evidence="2">The sequence shown here is derived from an EMBL/GenBank/DDBJ whole genome shotgun (WGS) entry which is preliminary data.</text>
</comment>
<organism evidence="2 3">
    <name type="scientific">Streptomyces shaanxiensis</name>
    <dbReference type="NCBI Taxonomy" id="653357"/>
    <lineage>
        <taxon>Bacteria</taxon>
        <taxon>Bacillati</taxon>
        <taxon>Actinomycetota</taxon>
        <taxon>Actinomycetes</taxon>
        <taxon>Kitasatosporales</taxon>
        <taxon>Streptomycetaceae</taxon>
        <taxon>Streptomyces</taxon>
    </lineage>
</organism>
<dbReference type="Proteomes" id="UP001499984">
    <property type="component" value="Unassembled WGS sequence"/>
</dbReference>
<keyword evidence="3" id="KW-1185">Reference proteome</keyword>
<accession>A0ABP7VS39</accession>
<proteinExistence type="predicted"/>
<evidence type="ECO:0000256" key="1">
    <source>
        <dbReference type="SAM" id="MobiDB-lite"/>
    </source>
</evidence>